<dbReference type="InterPro" id="IPR011011">
    <property type="entry name" value="Znf_FYVE_PHD"/>
</dbReference>
<evidence type="ECO:0008006" key="3">
    <source>
        <dbReference type="Google" id="ProtNLM"/>
    </source>
</evidence>
<comment type="caution">
    <text evidence="1">The sequence shown here is derived from an EMBL/GenBank/DDBJ whole genome shotgun (WGS) entry which is preliminary data.</text>
</comment>
<dbReference type="CDD" id="cd00065">
    <property type="entry name" value="FYVE_like_SF"/>
    <property type="match status" value="1"/>
</dbReference>
<name>A0A3R7K3Y7_9STRA</name>
<dbReference type="PANTHER" id="PTHR13510">
    <property type="entry name" value="FYVE-FINGER-CONTAINING RAB5 EFFECTOR PROTEIN RABENOSYN-5-RELATED"/>
    <property type="match status" value="1"/>
</dbReference>
<protein>
    <recommendedName>
        <fullName evidence="3">FYVE-type domain-containing protein</fullName>
    </recommendedName>
</protein>
<evidence type="ECO:0000313" key="2">
    <source>
        <dbReference type="Proteomes" id="UP000284657"/>
    </source>
</evidence>
<evidence type="ECO:0000313" key="1">
    <source>
        <dbReference type="EMBL" id="RLN47746.1"/>
    </source>
</evidence>
<dbReference type="EMBL" id="MBAD02002407">
    <property type="protein sequence ID" value="RLN47746.1"/>
    <property type="molecule type" value="Genomic_DNA"/>
</dbReference>
<dbReference type="AlphaFoldDB" id="A0A3R7K3Y7"/>
<gene>
    <name evidence="1" type="ORF">BBJ29_002023</name>
</gene>
<accession>A0A3R7K3Y7</accession>
<dbReference type="PANTHER" id="PTHR13510:SF44">
    <property type="entry name" value="RABENOSYN-5"/>
    <property type="match status" value="1"/>
</dbReference>
<organism evidence="1 2">
    <name type="scientific">Phytophthora kernoviae</name>
    <dbReference type="NCBI Taxonomy" id="325452"/>
    <lineage>
        <taxon>Eukaryota</taxon>
        <taxon>Sar</taxon>
        <taxon>Stramenopiles</taxon>
        <taxon>Oomycota</taxon>
        <taxon>Peronosporomycetes</taxon>
        <taxon>Peronosporales</taxon>
        <taxon>Peronosporaceae</taxon>
        <taxon>Phytophthora</taxon>
    </lineage>
</organism>
<dbReference type="InterPro" id="IPR052727">
    <property type="entry name" value="Rab4/Rab5_effector"/>
</dbReference>
<dbReference type="SUPFAM" id="SSF57903">
    <property type="entry name" value="FYVE/PHD zinc finger"/>
    <property type="match status" value="1"/>
</dbReference>
<proteinExistence type="predicted"/>
<sequence>MPNGAWPYTLFGQRATNINLKIKNPSATRAIFQVYAVFAYVLLRQSWSPTIQPPQPRAPLSDNDKFQFQDIAMHLLDRTLRDLDDHDAEHRGHRHQDLRLWKLLHTGDNFTTYTRCDDVPEAPYVATDGSQSSTSRPSKDVVLGMGFLKCSLEELMYGVFMGDSHAMALKLAAVDLNIGRGAVLVQLQGPCKEDPFRFLALKWIEVRPPPVPVVGKMLVAPREVLFLGGTGTMVRPDTGEYIGYEVHHSVEHPAFLPVEGLRRTRVVIGSIYRPRPDGAVDLFIKSYSMEADMGKIMGSLAMSHASRCIERVWMVPAFAYAKKLRWCMNNRLHGNNKHKVLTAKLTGRCGACGKRARRMKTESRRMCRLCKVPLCSSCRVKEVLVDVDQLLRARNIVVRICLICRDFVKGMSALEIARQEMNQQRPAVFDPLTPNTLDVLARDFSLDNSFCTASVESLCMLETPQSDSERTEVLN</sequence>
<dbReference type="Proteomes" id="UP000284657">
    <property type="component" value="Unassembled WGS sequence"/>
</dbReference>
<reference evidence="1 2" key="1">
    <citation type="submission" date="2018-07" db="EMBL/GenBank/DDBJ databases">
        <title>Genome sequencing of oomycete isolates from Chile give support for New Zealand origin for Phytophthora kernoviae and make available the first Nothophytophthora sp. genome.</title>
        <authorList>
            <person name="Studholme D.J."/>
            <person name="Sanfuentes E."/>
            <person name="Panda P."/>
            <person name="Hill R."/>
            <person name="Sambles C."/>
            <person name="Grant M."/>
            <person name="Williams N.M."/>
            <person name="Mcdougal R.L."/>
        </authorList>
    </citation>
    <scope>NUCLEOTIDE SEQUENCE [LARGE SCALE GENOMIC DNA]</scope>
    <source>
        <strain evidence="1">Chile7</strain>
    </source>
</reference>